<evidence type="ECO:0000313" key="2">
    <source>
        <dbReference type="EMBL" id="KMM36019.1"/>
    </source>
</evidence>
<dbReference type="PATRIC" id="fig|157733.3.peg.2"/>
<name>A0A0J6CV99_9BACL</name>
<dbReference type="STRING" id="157733.AB986_19350"/>
<dbReference type="PROSITE" id="PS50151">
    <property type="entry name" value="UVR"/>
    <property type="match status" value="1"/>
</dbReference>
<gene>
    <name evidence="2" type="ORF">AB986_19350</name>
</gene>
<dbReference type="GO" id="GO:1990170">
    <property type="term" value="P:stress response to cadmium ion"/>
    <property type="evidence" value="ECO:0007669"/>
    <property type="project" value="TreeGrafter"/>
</dbReference>
<dbReference type="GO" id="GO:0046870">
    <property type="term" value="F:cadmium ion binding"/>
    <property type="evidence" value="ECO:0007669"/>
    <property type="project" value="TreeGrafter"/>
</dbReference>
<evidence type="ECO:0000313" key="3">
    <source>
        <dbReference type="Proteomes" id="UP000035996"/>
    </source>
</evidence>
<dbReference type="AlphaFoldDB" id="A0A0J6CV99"/>
<organism evidence="2 3">
    <name type="scientific">Guptibacillus hwajinpoensis</name>
    <dbReference type="NCBI Taxonomy" id="208199"/>
    <lineage>
        <taxon>Bacteria</taxon>
        <taxon>Bacillati</taxon>
        <taxon>Bacillota</taxon>
        <taxon>Bacilli</taxon>
        <taxon>Bacillales</taxon>
        <taxon>Guptibacillaceae</taxon>
        <taxon>Guptibacillus</taxon>
    </lineage>
</organism>
<dbReference type="GO" id="GO:0008270">
    <property type="term" value="F:zinc ion binding"/>
    <property type="evidence" value="ECO:0007669"/>
    <property type="project" value="TreeGrafter"/>
</dbReference>
<dbReference type="OrthoDB" id="9788704at2"/>
<reference evidence="2" key="1">
    <citation type="submission" date="2015-06" db="EMBL/GenBank/DDBJ databases">
        <authorList>
            <person name="Liu B."/>
            <person name="Wang J."/>
            <person name="Zhu Y."/>
            <person name="Liu G."/>
            <person name="Chen Q."/>
            <person name="Zheng C."/>
            <person name="Che J."/>
            <person name="Ge C."/>
            <person name="Shi H."/>
            <person name="Pan Z."/>
            <person name="Liu X."/>
        </authorList>
    </citation>
    <scope>NUCLEOTIDE SEQUENCE [LARGE SCALE GENOMIC DNA]</scope>
    <source>
        <strain evidence="2">DSM 16346</strain>
    </source>
</reference>
<accession>A0A0J6CV99</accession>
<dbReference type="GO" id="GO:1990169">
    <property type="term" value="P:stress response to copper ion"/>
    <property type="evidence" value="ECO:0007669"/>
    <property type="project" value="TreeGrafter"/>
</dbReference>
<dbReference type="PANTHER" id="PTHR38430">
    <property type="entry name" value="PROTEIN-ARGININE KINASE ACTIVATOR PROTEIN"/>
    <property type="match status" value="1"/>
</dbReference>
<keyword evidence="3" id="KW-1185">Reference proteome</keyword>
<dbReference type="Pfam" id="PF02151">
    <property type="entry name" value="UVR"/>
    <property type="match status" value="1"/>
</dbReference>
<protein>
    <recommendedName>
        <fullName evidence="1">UVR domain-containing protein</fullName>
    </recommendedName>
</protein>
<dbReference type="InterPro" id="IPR001943">
    <property type="entry name" value="UVR_dom"/>
</dbReference>
<dbReference type="Proteomes" id="UP000035996">
    <property type="component" value="Unassembled WGS sequence"/>
</dbReference>
<dbReference type="InterPro" id="IPR025542">
    <property type="entry name" value="YacH"/>
</dbReference>
<dbReference type="Gene3D" id="4.10.860.10">
    <property type="entry name" value="UVR domain"/>
    <property type="match status" value="1"/>
</dbReference>
<dbReference type="PANTHER" id="PTHR38430:SF1">
    <property type="entry name" value="PROTEIN-ARGININE KINASE ACTIVATOR PROTEIN"/>
    <property type="match status" value="1"/>
</dbReference>
<proteinExistence type="predicted"/>
<dbReference type="InterPro" id="IPR036876">
    <property type="entry name" value="UVR_dom_sf"/>
</dbReference>
<comment type="caution">
    <text evidence="2">The sequence shown here is derived from an EMBL/GenBank/DDBJ whole genome shotgun (WGS) entry which is preliminary data.</text>
</comment>
<dbReference type="PIRSF" id="PIRSF015034">
    <property type="entry name" value="YacH"/>
    <property type="match status" value="1"/>
</dbReference>
<dbReference type="SUPFAM" id="SSF46600">
    <property type="entry name" value="C-terminal UvrC-binding domain of UvrB"/>
    <property type="match status" value="1"/>
</dbReference>
<feature type="domain" description="UVR" evidence="1">
    <location>
        <begin position="136"/>
        <end position="171"/>
    </location>
</feature>
<dbReference type="RefSeq" id="WP_048313288.1">
    <property type="nucleotide sequence ID" value="NZ_CP119526.1"/>
</dbReference>
<dbReference type="GO" id="GO:0005507">
    <property type="term" value="F:copper ion binding"/>
    <property type="evidence" value="ECO:0007669"/>
    <property type="project" value="TreeGrafter"/>
</dbReference>
<sequence>MTCQECGERPATLHFTKIINGEKTEIHICEKCAKEKGEAEPGTNHFSIHNLLSGLLNFETPIGDSPAQSFYKQQQTNCPKCGISYQQFTKIGRFGCSVCYKTFADKLDPILKKVHGGNTAHTGKVPTRAGAAIQIERKVQNLRSKMKEYIELEEFEKAAETRDIIRSLEQRTSWEGGE</sequence>
<dbReference type="GO" id="GO:0050897">
    <property type="term" value="F:cobalt ion binding"/>
    <property type="evidence" value="ECO:0007669"/>
    <property type="project" value="TreeGrafter"/>
</dbReference>
<dbReference type="EMBL" id="LELK01000011">
    <property type="protein sequence ID" value="KMM36019.1"/>
    <property type="molecule type" value="Genomic_DNA"/>
</dbReference>
<evidence type="ECO:0000259" key="1">
    <source>
        <dbReference type="PROSITE" id="PS50151"/>
    </source>
</evidence>